<organism evidence="2 3">
    <name type="scientific">Triparma retinervis</name>
    <dbReference type="NCBI Taxonomy" id="2557542"/>
    <lineage>
        <taxon>Eukaryota</taxon>
        <taxon>Sar</taxon>
        <taxon>Stramenopiles</taxon>
        <taxon>Ochrophyta</taxon>
        <taxon>Bolidophyceae</taxon>
        <taxon>Parmales</taxon>
        <taxon>Triparmaceae</taxon>
        <taxon>Triparma</taxon>
    </lineage>
</organism>
<sequence length="455" mass="50727">MPTRKAASKKSPPRGSGAGKSKAPSKSKGQSTVTGLKKEPVGSTEGNTESKKRKMERRMSADKISAHLVKRPAPARVAKVAPTGFTVTKNKLERRMSANKIETHLRGREGKGLAYILERKMNKKAVKKFVESGGLGKKKQASKVAPAIQAKRIALQKQMSGDLVGSKLDNRPEKEWLEDMGVAVGSGVADRIQASTKRLQRSMSADTVKSLLETRPTLEQLQDYGIYPKHAVGVHNQIKHLERKQSQAQLTFLLEGRAGKEELRRRGVLVNDQVAPSLHKGAAHSNLDKHMRRKSLEISLQTRPSFEEVIGYHSAANFYNDGNADENEEWQDDYDDDDDDDLYYEKAVEEDYEDDEEEFEVGRWEGGEFDNADQEDDDDYIGPLPDLDERMVYAIALRAAAQLESGGFINHMQKANLKEKILDGDEQIINVVVEFVETNDASKLMSVFQSISEGN</sequence>
<evidence type="ECO:0000313" key="3">
    <source>
        <dbReference type="Proteomes" id="UP001165082"/>
    </source>
</evidence>
<evidence type="ECO:0000313" key="2">
    <source>
        <dbReference type="EMBL" id="GMH47201.1"/>
    </source>
</evidence>
<accession>A0A9W6Z7P2</accession>
<proteinExistence type="predicted"/>
<protein>
    <submittedName>
        <fullName evidence="2">Uncharacterized protein</fullName>
    </submittedName>
</protein>
<feature type="compositionally biased region" description="Low complexity" evidence="1">
    <location>
        <begin position="19"/>
        <end position="29"/>
    </location>
</feature>
<name>A0A9W6Z7P2_9STRA</name>
<feature type="compositionally biased region" description="Basic residues" evidence="1">
    <location>
        <begin position="1"/>
        <end position="12"/>
    </location>
</feature>
<gene>
    <name evidence="2" type="ORF">TrRE_jg2691</name>
</gene>
<comment type="caution">
    <text evidence="2">The sequence shown here is derived from an EMBL/GenBank/DDBJ whole genome shotgun (WGS) entry which is preliminary data.</text>
</comment>
<feature type="region of interest" description="Disordered" evidence="1">
    <location>
        <begin position="1"/>
        <end position="74"/>
    </location>
</feature>
<dbReference type="OrthoDB" id="197676at2759"/>
<dbReference type="EMBL" id="BRXZ01001831">
    <property type="protein sequence ID" value="GMH47201.1"/>
    <property type="molecule type" value="Genomic_DNA"/>
</dbReference>
<reference evidence="2" key="1">
    <citation type="submission" date="2022-07" db="EMBL/GenBank/DDBJ databases">
        <title>Genome analysis of Parmales, a sister group of diatoms, reveals the evolutionary specialization of diatoms from phago-mixotrophs to photoautotrophs.</title>
        <authorList>
            <person name="Ban H."/>
            <person name="Sato S."/>
            <person name="Yoshikawa S."/>
            <person name="Kazumasa Y."/>
            <person name="Nakamura Y."/>
            <person name="Ichinomiya M."/>
            <person name="Saitoh K."/>
            <person name="Sato N."/>
            <person name="Blanc-Mathieu R."/>
            <person name="Endo H."/>
            <person name="Kuwata A."/>
            <person name="Ogata H."/>
        </authorList>
    </citation>
    <scope>NUCLEOTIDE SEQUENCE</scope>
</reference>
<dbReference type="AlphaFoldDB" id="A0A9W6Z7P2"/>
<dbReference type="Proteomes" id="UP001165082">
    <property type="component" value="Unassembled WGS sequence"/>
</dbReference>
<dbReference type="Gene3D" id="6.10.140.2040">
    <property type="match status" value="1"/>
</dbReference>
<evidence type="ECO:0000256" key="1">
    <source>
        <dbReference type="SAM" id="MobiDB-lite"/>
    </source>
</evidence>
<keyword evidence="3" id="KW-1185">Reference proteome</keyword>